<dbReference type="Gene3D" id="1.10.1670.10">
    <property type="entry name" value="Helix-hairpin-Helix base-excision DNA repair enzymes (C-terminal)"/>
    <property type="match status" value="1"/>
</dbReference>
<keyword evidence="7" id="KW-0411">Iron-sulfur</keyword>
<evidence type="ECO:0000256" key="9">
    <source>
        <dbReference type="ARBA" id="ARBA00023295"/>
    </source>
</evidence>
<keyword evidence="8" id="KW-0234">DNA repair</keyword>
<dbReference type="Pfam" id="PF00730">
    <property type="entry name" value="HhH-GPD"/>
    <property type="match status" value="1"/>
</dbReference>
<keyword evidence="5" id="KW-0378">Hydrolase</keyword>
<evidence type="ECO:0000259" key="10">
    <source>
        <dbReference type="SMART" id="SM00278"/>
    </source>
</evidence>
<dbReference type="PANTHER" id="PTHR10359">
    <property type="entry name" value="A/G-SPECIFIC ADENINE GLYCOSYLASE/ENDONUCLEASE III"/>
    <property type="match status" value="1"/>
</dbReference>
<dbReference type="GO" id="GO:0006284">
    <property type="term" value="P:base-excision repair"/>
    <property type="evidence" value="ECO:0007669"/>
    <property type="project" value="InterPro"/>
</dbReference>
<dbReference type="Gene3D" id="1.10.340.30">
    <property type="entry name" value="Hypothetical protein, domain 2"/>
    <property type="match status" value="1"/>
</dbReference>
<feature type="domain" description="Helix-hairpin-helix DNA-binding motif class 1" evidence="10">
    <location>
        <begin position="98"/>
        <end position="117"/>
    </location>
</feature>
<dbReference type="GO" id="GO:0051539">
    <property type="term" value="F:4 iron, 4 sulfur cluster binding"/>
    <property type="evidence" value="ECO:0007669"/>
    <property type="project" value="UniProtKB-KW"/>
</dbReference>
<evidence type="ECO:0000256" key="7">
    <source>
        <dbReference type="ARBA" id="ARBA00023014"/>
    </source>
</evidence>
<dbReference type="GO" id="GO:0019104">
    <property type="term" value="F:DNA N-glycosylase activity"/>
    <property type="evidence" value="ECO:0007669"/>
    <property type="project" value="UniProtKB-ARBA"/>
</dbReference>
<comment type="similarity">
    <text evidence="1">Belongs to the Nth/MutY family.</text>
</comment>
<evidence type="ECO:0000256" key="8">
    <source>
        <dbReference type="ARBA" id="ARBA00023204"/>
    </source>
</evidence>
<dbReference type="SMART" id="SM00478">
    <property type="entry name" value="ENDO3c"/>
    <property type="match status" value="1"/>
</dbReference>
<dbReference type="InterPro" id="IPR011257">
    <property type="entry name" value="DNA_glycosylase"/>
</dbReference>
<dbReference type="SUPFAM" id="SSF48150">
    <property type="entry name" value="DNA-glycosylase"/>
    <property type="match status" value="1"/>
</dbReference>
<dbReference type="GO" id="GO:0004519">
    <property type="term" value="F:endonuclease activity"/>
    <property type="evidence" value="ECO:0007669"/>
    <property type="project" value="UniProtKB-KW"/>
</dbReference>
<feature type="domain" description="HhH-GPD" evidence="11">
    <location>
        <begin position="32"/>
        <end position="180"/>
    </location>
</feature>
<evidence type="ECO:0000256" key="4">
    <source>
        <dbReference type="ARBA" id="ARBA00022763"/>
    </source>
</evidence>
<dbReference type="GO" id="GO:0046872">
    <property type="term" value="F:metal ion binding"/>
    <property type="evidence" value="ECO:0007669"/>
    <property type="project" value="UniProtKB-KW"/>
</dbReference>
<keyword evidence="12" id="KW-0255">Endonuclease</keyword>
<protein>
    <submittedName>
        <fullName evidence="12">Endonuclease III</fullName>
    </submittedName>
</protein>
<evidence type="ECO:0000256" key="5">
    <source>
        <dbReference type="ARBA" id="ARBA00022801"/>
    </source>
</evidence>
<keyword evidence="4" id="KW-0227">DNA damage</keyword>
<dbReference type="Pfam" id="PF00633">
    <property type="entry name" value="HHH"/>
    <property type="match status" value="1"/>
</dbReference>
<dbReference type="eggNOG" id="COG2231">
    <property type="taxonomic scope" value="Bacteria"/>
</dbReference>
<evidence type="ECO:0000259" key="11">
    <source>
        <dbReference type="SMART" id="SM00478"/>
    </source>
</evidence>
<gene>
    <name evidence="12" type="primary">mutY</name>
    <name evidence="12" type="ordered locus">COPRO5265_1195</name>
</gene>
<reference evidence="12 13" key="2">
    <citation type="journal article" date="2014" name="Genome Announc.">
        <title>Complete Genome Sequence of Coprothermobacter proteolyticus DSM 5265.</title>
        <authorList>
            <person name="Alexiev A."/>
            <person name="Coil D.A."/>
            <person name="Badger J.H."/>
            <person name="Enticknap J."/>
            <person name="Ward N."/>
            <person name="Robb F.T."/>
            <person name="Eisen J.A."/>
        </authorList>
    </citation>
    <scope>NUCLEOTIDE SEQUENCE [LARGE SCALE GENOMIC DNA]</scope>
    <source>
        <strain evidence="13">ATCC 35245 / DSM 5265 / OCM 4 / BT</strain>
    </source>
</reference>
<accession>B5Y9Q6</accession>
<evidence type="ECO:0000313" key="13">
    <source>
        <dbReference type="Proteomes" id="UP000001732"/>
    </source>
</evidence>
<organism evidence="12 13">
    <name type="scientific">Coprothermobacter proteolyticus (strain ATCC 35245 / DSM 5265 / OCM 4 / BT)</name>
    <dbReference type="NCBI Taxonomy" id="309798"/>
    <lineage>
        <taxon>Bacteria</taxon>
        <taxon>Pseudomonadati</taxon>
        <taxon>Coprothermobacterota</taxon>
        <taxon>Coprothermobacteria</taxon>
        <taxon>Coprothermobacterales</taxon>
        <taxon>Coprothermobacteraceae</taxon>
        <taxon>Coprothermobacter</taxon>
    </lineage>
</organism>
<dbReference type="EMBL" id="CP001145">
    <property type="protein sequence ID" value="ACI17078.1"/>
    <property type="molecule type" value="Genomic_DNA"/>
</dbReference>
<dbReference type="PIRSF" id="PIRSF001435">
    <property type="entry name" value="Nth"/>
    <property type="match status" value="1"/>
</dbReference>
<proteinExistence type="inferred from homology"/>
<sequence>MHTLISLLLAFQPDPNWWPGSSSFEIAVSAVLTQNTSWNNVSKAMERLAKSGINNWEQILKAKDLETIINPAGFYRRKATTLRELAMLMQKDPIPSREELLNVKGIGPETADSILLYALGKPEMVVDSYTYRVLRNCGLVNGPFNYEQIKQLLITTLGQDSTNVDILKRLHAAFVEVAKNYCKKKPHCVECPLNKKEGLPKESPPFNC</sequence>
<dbReference type="Proteomes" id="UP000001732">
    <property type="component" value="Chromosome"/>
</dbReference>
<evidence type="ECO:0000256" key="6">
    <source>
        <dbReference type="ARBA" id="ARBA00023004"/>
    </source>
</evidence>
<dbReference type="AlphaFoldDB" id="B5Y9Q6"/>
<dbReference type="InterPro" id="IPR023170">
    <property type="entry name" value="HhH_base_excis_C"/>
</dbReference>
<dbReference type="GO" id="GO:0003677">
    <property type="term" value="F:DNA binding"/>
    <property type="evidence" value="ECO:0007669"/>
    <property type="project" value="InterPro"/>
</dbReference>
<name>B5Y9Q6_COPPD</name>
<dbReference type="InterPro" id="IPR003265">
    <property type="entry name" value="HhH-GPD_domain"/>
</dbReference>
<keyword evidence="2" id="KW-0004">4Fe-4S</keyword>
<keyword evidence="3" id="KW-0479">Metal-binding</keyword>
<evidence type="ECO:0000256" key="2">
    <source>
        <dbReference type="ARBA" id="ARBA00022485"/>
    </source>
</evidence>
<keyword evidence="12" id="KW-0540">Nuclease</keyword>
<reference evidence="13" key="1">
    <citation type="submission" date="2008-08" db="EMBL/GenBank/DDBJ databases">
        <title>The complete genome sequence of Coprothermobacter proteolyticus strain ATCC 5245 / DSM 5265 / BT.</title>
        <authorList>
            <person name="Dodson R.J."/>
            <person name="Durkin A.S."/>
            <person name="Wu M."/>
            <person name="Eisen J."/>
            <person name="Sutton G."/>
        </authorList>
    </citation>
    <scope>NUCLEOTIDE SEQUENCE [LARGE SCALE GENOMIC DNA]</scope>
    <source>
        <strain evidence="13">ATCC 35245 / DSM 5265 / OCM 4 / BT</strain>
    </source>
</reference>
<dbReference type="InterPro" id="IPR003583">
    <property type="entry name" value="Hlx-hairpin-Hlx_DNA-bd_motif"/>
</dbReference>
<keyword evidence="6" id="KW-0408">Iron</keyword>
<dbReference type="PANTHER" id="PTHR10359:SF19">
    <property type="entry name" value="DNA REPAIR GLYCOSYLASE MJ1434-RELATED"/>
    <property type="match status" value="1"/>
</dbReference>
<dbReference type="SMART" id="SM00278">
    <property type="entry name" value="HhH1"/>
    <property type="match status" value="1"/>
</dbReference>
<keyword evidence="13" id="KW-1185">Reference proteome</keyword>
<dbReference type="KEGG" id="cpo:COPRO5265_1195"/>
<dbReference type="CDD" id="cd00056">
    <property type="entry name" value="ENDO3c"/>
    <property type="match status" value="1"/>
</dbReference>
<evidence type="ECO:0000256" key="3">
    <source>
        <dbReference type="ARBA" id="ARBA00022723"/>
    </source>
</evidence>
<keyword evidence="9" id="KW-0326">Glycosidase</keyword>
<evidence type="ECO:0000313" key="12">
    <source>
        <dbReference type="EMBL" id="ACI17078.1"/>
    </source>
</evidence>
<dbReference type="InterPro" id="IPR000445">
    <property type="entry name" value="HhH_motif"/>
</dbReference>
<evidence type="ECO:0000256" key="1">
    <source>
        <dbReference type="ARBA" id="ARBA00008343"/>
    </source>
</evidence>